<evidence type="ECO:0008006" key="2">
    <source>
        <dbReference type="Google" id="ProtNLM"/>
    </source>
</evidence>
<name>A0A3B0UHD9_9ZZZZ</name>
<gene>
    <name evidence="1" type="ORF">MNBD_BACTEROID04-339</name>
</gene>
<organism evidence="1">
    <name type="scientific">hydrothermal vent metagenome</name>
    <dbReference type="NCBI Taxonomy" id="652676"/>
    <lineage>
        <taxon>unclassified sequences</taxon>
        <taxon>metagenomes</taxon>
        <taxon>ecological metagenomes</taxon>
    </lineage>
</organism>
<accession>A0A3B0UHD9</accession>
<proteinExistence type="predicted"/>
<reference evidence="1" key="1">
    <citation type="submission" date="2018-06" db="EMBL/GenBank/DDBJ databases">
        <authorList>
            <person name="Zhirakovskaya E."/>
        </authorList>
    </citation>
    <scope>NUCLEOTIDE SEQUENCE</scope>
</reference>
<protein>
    <recommendedName>
        <fullName evidence="2">GldD</fullName>
    </recommendedName>
</protein>
<dbReference type="EMBL" id="UOER01000536">
    <property type="protein sequence ID" value="VAW25962.1"/>
    <property type="molecule type" value="Genomic_DNA"/>
</dbReference>
<dbReference type="AlphaFoldDB" id="A0A3B0UHD9"/>
<evidence type="ECO:0000313" key="1">
    <source>
        <dbReference type="EMBL" id="VAW25962.1"/>
    </source>
</evidence>
<sequence>MKKILISIVIFLQLFSCTNQSELSKKYSCTTRNSERTLAVLDFNKNFKLNIPTIWKTKLYFNKFQSEIFTADTTKQLTKSLILVASFSSGTLDFDSHFYKEVDSILLKNNLQIIDSGNQPYQSKPAYWYVAKGVKNGFSYHQFNLTTKRSENTYFNVYSEIYGDNNVNERICETISILNKVEFLQ</sequence>